<evidence type="ECO:0000259" key="20">
    <source>
        <dbReference type="SMART" id="SM01062"/>
    </source>
</evidence>
<feature type="compositionally biased region" description="Basic and acidic residues" evidence="18">
    <location>
        <begin position="731"/>
        <end position="741"/>
    </location>
</feature>
<dbReference type="FunFam" id="1.20.120.350:FF:000001">
    <property type="entry name" value="Voltage-dependent L-type calcium channel subunit alpha"/>
    <property type="match status" value="1"/>
</dbReference>
<keyword evidence="13 19" id="KW-0472">Membrane</keyword>
<dbReference type="GO" id="GO:0016323">
    <property type="term" value="C:basolateral plasma membrane"/>
    <property type="evidence" value="ECO:0007669"/>
    <property type="project" value="UniProtKB-ARBA"/>
</dbReference>
<dbReference type="Proteomes" id="UP000277928">
    <property type="component" value="Unassembled WGS sequence"/>
</dbReference>
<dbReference type="GO" id="GO:0009582">
    <property type="term" value="P:detection of abiotic stimulus"/>
    <property type="evidence" value="ECO:0007669"/>
    <property type="project" value="UniProtKB-ARBA"/>
</dbReference>
<keyword evidence="11 19" id="KW-1133">Transmembrane helix</keyword>
<keyword evidence="12" id="KW-0406">Ion transport</keyword>
<dbReference type="GO" id="GO:0009581">
    <property type="term" value="P:detection of external stimulus"/>
    <property type="evidence" value="ECO:0007669"/>
    <property type="project" value="UniProtKB-ARBA"/>
</dbReference>
<dbReference type="GO" id="GO:0098703">
    <property type="term" value="P:calcium ion import across plasma membrane"/>
    <property type="evidence" value="ECO:0007669"/>
    <property type="project" value="TreeGrafter"/>
</dbReference>
<evidence type="ECO:0000313" key="21">
    <source>
        <dbReference type="EMBL" id="VDK75175.1"/>
    </source>
</evidence>
<dbReference type="Gene3D" id="1.10.287.70">
    <property type="match status" value="4"/>
</dbReference>
<dbReference type="GO" id="GO:0008331">
    <property type="term" value="F:high voltage-gated calcium channel activity"/>
    <property type="evidence" value="ECO:0007669"/>
    <property type="project" value="TreeGrafter"/>
</dbReference>
<reference evidence="21 22" key="1">
    <citation type="submission" date="2018-08" db="EMBL/GenBank/DDBJ databases">
        <authorList>
            <person name="Laetsch R D."/>
            <person name="Stevens L."/>
            <person name="Kumar S."/>
            <person name="Blaxter L. M."/>
        </authorList>
    </citation>
    <scope>NUCLEOTIDE SEQUENCE [LARGE SCALE GENOMIC DNA]</scope>
</reference>
<dbReference type="PANTHER" id="PTHR45628:SF1">
    <property type="entry name" value="VOLTAGE-DEPENDENT CALCIUM CHANNEL TYPE D SUBUNIT ALPHA-1"/>
    <property type="match status" value="1"/>
</dbReference>
<evidence type="ECO:0000256" key="9">
    <source>
        <dbReference type="ARBA" id="ARBA00022837"/>
    </source>
</evidence>
<feature type="transmembrane region" description="Helical" evidence="19">
    <location>
        <begin position="1181"/>
        <end position="1199"/>
    </location>
</feature>
<evidence type="ECO:0000256" key="18">
    <source>
        <dbReference type="SAM" id="MobiDB-lite"/>
    </source>
</evidence>
<dbReference type="FunFam" id="1.20.120.350:FF:000064">
    <property type="entry name" value="Voltage-dependent L-type calcium channel subunit alpha"/>
    <property type="match status" value="1"/>
</dbReference>
<dbReference type="SMART" id="SM01062">
    <property type="entry name" value="Ca_chan_IQ"/>
    <property type="match status" value="1"/>
</dbReference>
<feature type="transmembrane region" description="Helical" evidence="19">
    <location>
        <begin position="215"/>
        <end position="237"/>
    </location>
</feature>
<dbReference type="Pfam" id="PF16905">
    <property type="entry name" value="GPHH"/>
    <property type="match status" value="1"/>
</dbReference>
<evidence type="ECO:0000256" key="15">
    <source>
        <dbReference type="ARBA" id="ARBA00023303"/>
    </source>
</evidence>
<dbReference type="GO" id="GO:0005891">
    <property type="term" value="C:voltage-gated calcium channel complex"/>
    <property type="evidence" value="ECO:0007669"/>
    <property type="project" value="InterPro"/>
</dbReference>
<proteinExistence type="inferred from homology"/>
<dbReference type="InterPro" id="IPR005821">
    <property type="entry name" value="Ion_trans_dom"/>
</dbReference>
<keyword evidence="22" id="KW-1185">Reference proteome</keyword>
<dbReference type="InterPro" id="IPR005446">
    <property type="entry name" value="VDCC_L_a1su"/>
</dbReference>
<feature type="transmembrane region" description="Helical" evidence="19">
    <location>
        <begin position="796"/>
        <end position="814"/>
    </location>
</feature>
<dbReference type="InterPro" id="IPR050599">
    <property type="entry name" value="VDCC_alpha-1_subunit"/>
</dbReference>
<feature type="transmembrane region" description="Helical" evidence="19">
    <location>
        <begin position="662"/>
        <end position="683"/>
    </location>
</feature>
<dbReference type="Pfam" id="PF00520">
    <property type="entry name" value="Ion_trans"/>
    <property type="match status" value="4"/>
</dbReference>
<comment type="similarity">
    <text evidence="17">Belongs to the calcium channel alpha-1 subunit (TC 1.A.1.11) family.</text>
</comment>
<evidence type="ECO:0000313" key="22">
    <source>
        <dbReference type="Proteomes" id="UP000277928"/>
    </source>
</evidence>
<dbReference type="FunFam" id="1.10.287.70:FF:000009">
    <property type="entry name" value="Voltage-dependent L-type calcium channel subunit alpha"/>
    <property type="match status" value="1"/>
</dbReference>
<keyword evidence="6 19" id="KW-0812">Transmembrane</keyword>
<evidence type="ECO:0000256" key="5">
    <source>
        <dbReference type="ARBA" id="ARBA00022673"/>
    </source>
</evidence>
<comment type="subcellular location">
    <subcellularLocation>
        <location evidence="1 17">Membrane</location>
        <topology evidence="1 17">Multi-pass membrane protein</topology>
    </subcellularLocation>
</comment>
<keyword evidence="15" id="KW-0407">Ion channel</keyword>
<feature type="transmembrane region" description="Helical" evidence="19">
    <location>
        <begin position="865"/>
        <end position="882"/>
    </location>
</feature>
<dbReference type="Gene3D" id="6.10.250.2180">
    <property type="match status" value="1"/>
</dbReference>
<dbReference type="FunFam" id="1.10.287.70:FF:000007">
    <property type="entry name" value="Voltage-dependent L-type calcium channel subunit alpha"/>
    <property type="match status" value="1"/>
</dbReference>
<evidence type="ECO:0000256" key="6">
    <source>
        <dbReference type="ARBA" id="ARBA00022692"/>
    </source>
</evidence>
<evidence type="ECO:0000256" key="19">
    <source>
        <dbReference type="SAM" id="Phobius"/>
    </source>
</evidence>
<dbReference type="STRING" id="42156.A0A3P6T3P0"/>
<feature type="binding site" evidence="16">
    <location>
        <position position="644"/>
    </location>
    <ligand>
        <name>Ca(2+)</name>
        <dbReference type="ChEBI" id="CHEBI:29108"/>
    </ligand>
</feature>
<feature type="binding site" evidence="16">
    <location>
        <position position="317"/>
    </location>
    <ligand>
        <name>Ca(2+)</name>
        <dbReference type="ChEBI" id="CHEBI:29108"/>
    </ligand>
</feature>
<feature type="region of interest" description="Disordered" evidence="18">
    <location>
        <begin position="403"/>
        <end position="423"/>
    </location>
</feature>
<dbReference type="PRINTS" id="PR00167">
    <property type="entry name" value="CACHANNEL"/>
</dbReference>
<feature type="transmembrane region" description="Helical" evidence="19">
    <location>
        <begin position="336"/>
        <end position="358"/>
    </location>
</feature>
<feature type="region of interest" description="Disordered" evidence="18">
    <location>
        <begin position="28"/>
        <end position="54"/>
    </location>
</feature>
<name>A0A3P6T3P0_LITSI</name>
<evidence type="ECO:0000256" key="11">
    <source>
        <dbReference type="ARBA" id="ARBA00022989"/>
    </source>
</evidence>
<dbReference type="Gene3D" id="1.20.120.350">
    <property type="entry name" value="Voltage-gated potassium channels. Chain C"/>
    <property type="match status" value="4"/>
</dbReference>
<keyword evidence="7 16" id="KW-0479">Metal-binding</keyword>
<feature type="transmembrane region" description="Helical" evidence="19">
    <location>
        <begin position="155"/>
        <end position="171"/>
    </location>
</feature>
<evidence type="ECO:0000256" key="7">
    <source>
        <dbReference type="ARBA" id="ARBA00022723"/>
    </source>
</evidence>
<evidence type="ECO:0000256" key="13">
    <source>
        <dbReference type="ARBA" id="ARBA00023136"/>
    </source>
</evidence>
<evidence type="ECO:0000256" key="2">
    <source>
        <dbReference type="ARBA" id="ARBA00022448"/>
    </source>
</evidence>
<evidence type="ECO:0000256" key="4">
    <source>
        <dbReference type="ARBA" id="ARBA00022568"/>
    </source>
</evidence>
<feature type="transmembrane region" description="Helical" evidence="19">
    <location>
        <begin position="462"/>
        <end position="480"/>
    </location>
</feature>
<feature type="binding site" evidence="16">
    <location>
        <position position="1011"/>
    </location>
    <ligand>
        <name>Ca(2+)</name>
        <dbReference type="ChEBI" id="CHEBI:29108"/>
    </ligand>
</feature>
<dbReference type="GO" id="GO:0046872">
    <property type="term" value="F:metal ion binding"/>
    <property type="evidence" value="ECO:0007669"/>
    <property type="project" value="UniProtKB-KW"/>
</dbReference>
<accession>A0A3P6T3P0</accession>
<feature type="transmembrane region" description="Helical" evidence="19">
    <location>
        <begin position="1037"/>
        <end position="1063"/>
    </location>
</feature>
<feature type="transmembrane region" description="Helical" evidence="19">
    <location>
        <begin position="303"/>
        <end position="324"/>
    </location>
</feature>
<keyword evidence="14" id="KW-0325">Glycoprotein</keyword>
<feature type="compositionally biased region" description="Acidic residues" evidence="18">
    <location>
        <begin position="709"/>
        <end position="730"/>
    </location>
</feature>
<feature type="transmembrane region" description="Helical" evidence="19">
    <location>
        <begin position="1245"/>
        <end position="1265"/>
    </location>
</feature>
<dbReference type="InterPro" id="IPR002077">
    <property type="entry name" value="VDCCAlpha1"/>
</dbReference>
<feature type="transmembrane region" description="Helical" evidence="19">
    <location>
        <begin position="86"/>
        <end position="102"/>
    </location>
</feature>
<feature type="transmembrane region" description="Helical" evidence="19">
    <location>
        <begin position="1149"/>
        <end position="1169"/>
    </location>
</feature>
<dbReference type="Pfam" id="PF08763">
    <property type="entry name" value="Ca_chan_IQ"/>
    <property type="match status" value="1"/>
</dbReference>
<dbReference type="InterPro" id="IPR027359">
    <property type="entry name" value="Volt_channel_dom_sf"/>
</dbReference>
<dbReference type="Gene3D" id="6.10.250.2500">
    <property type="match status" value="1"/>
</dbReference>
<dbReference type="SUPFAM" id="SSF81324">
    <property type="entry name" value="Voltage-gated potassium channels"/>
    <property type="match status" value="4"/>
</dbReference>
<feature type="transmembrane region" description="Helical" evidence="19">
    <location>
        <begin position="585"/>
        <end position="605"/>
    </location>
</feature>
<evidence type="ECO:0000256" key="14">
    <source>
        <dbReference type="ARBA" id="ARBA00023180"/>
    </source>
</evidence>
<dbReference type="InterPro" id="IPR014873">
    <property type="entry name" value="VDCC_a1su_IQ"/>
</dbReference>
<dbReference type="PRINTS" id="PR01630">
    <property type="entry name" value="LVDCCALPHA1"/>
</dbReference>
<keyword evidence="4 17" id="KW-0109">Calcium transport</keyword>
<keyword evidence="3" id="KW-0597">Phosphoprotein</keyword>
<keyword evidence="5 17" id="KW-0107">Calcium channel</keyword>
<dbReference type="EMBL" id="UYRX01000136">
    <property type="protein sequence ID" value="VDK75175.1"/>
    <property type="molecule type" value="Genomic_DNA"/>
</dbReference>
<dbReference type="OMA" id="ITIVEWR"/>
<keyword evidence="10 17" id="KW-0851">Voltage-gated channel</keyword>
<feature type="transmembrane region" description="Helical" evidence="19">
    <location>
        <begin position="992"/>
        <end position="1010"/>
    </location>
</feature>
<evidence type="ECO:0000256" key="17">
    <source>
        <dbReference type="RuleBase" id="RU003808"/>
    </source>
</evidence>
<sequence length="1882" mass="215271">MMASSTEEDDHHAEDPHKSDLWQQTLQAAVAATSQSEAAKKRQQQRKPMRQSNVVERSERSLLCLTLSNPLRKACITIVEWRPFEWLILLMICANCIALAVYQPYPAQDSDTKNIILEQIEYLFIVVFTIECVLKVIALGFLFHPGAYLRNAWNILDFIIVVIGLVSTALSRMNIQGFDVKALRAFRVLRPLRLVSGVPSLQVVLNAILRAMIPLLHIALLVMFVIIIYAIIGLELFCGKLHSTCFDPATGQLAQHTPSTCGFASSAFHCQPNAGHYEGAHWICTSNTSWQGPNNGITNFDNFGLAMLTVFQCVSLEGWTDVMYWVNDAVGREWPWIYFVTLVILGSFFVLNLVLGVLSGEFSKEREKARARGLFQKFREKQQLEEDLKGYLDWINQAEDIEPVNDDEQEDEQQFNGEELDEEVDEKTDDLRPSWWKKRLRRMQKLNRRCRRGCRRLVKSQTFYWLVIILVLLNTLVLTTEHYKQEPWLDHFQTVANLFFVILFSMEMILKMYSLGLTTYTTSQFNRFDCFVVISSIVEFVLVYFDLMKPLGVSVLRSARLLRIFKVTKYWTSLRNLVSSLLNSLRSIMSLLLLLFLFIVIFALLGMQVFGGKFNFNPMNPKPRANFDTFIQALLTVFQILTGEDWNTVMYNGIASFGGVGSWGVLVSVYFIVLFICGNYILLNVFLAIAVDNLADADSLTNAEKEEQAEVEEEVAEDDYEDEKYDENGNEEARDDSRIVMEEEEEGNEIITARPHRVSELTTAKQQKPIPKASSLFILSHTNPFRVFCNKIVNHSYFTNSVLICILVSSAMLAAEDPLEAQSPRNTILNYFDYFFTTVFTVEITLKVVVYGLMFHKGSFCRNAFNLLDILVVAVSLVSFVLKSDAISVVKILRVLRVLRPLRAINRAKGLKHVVQCVIVAVKTIGNIMLVTFMLQFMFAIIGVQLFKGTFFRCTDESKMTEYECRGEFLAYEDGDPMKPLRMRREWIKNDFNFDNVGDAMISLFVVSTFEGWPDLLYVAINSNEEDHGPVYNARQAVAIFFITFIVVIAFFMMNIFVGFVIVTFQNEGEREYENCELDKNQRKCIEFALKAKPHRRYIPRNRFQYRVWWFVTSQFFEYVIFIIILLNTTTLAMKHYPPDPGMDHVLDVLNLIFTGVFALEAVFKIIALNPKNYFGDRWNAFDFVIVLGSFIDIIYGKLSPGSNIISINFFRLFRVMRLVKLLSRGEGIRTLLWTFMKSFQALPYVALLIVLLFFIYAVIGMQVFGKVALNDETHIHRNNNFHTFPAAVLVLFRSATGEAWQEIMLSCSDRDEVKCDPASDDYKQNPDAKCGVDFAYPYFISFFMLCSFLVINLFVAVIMDNFDYLTRDWSILGPHHLEEFVRLWSEYDPDAKGRIKHLDVVTLLRKISPPLGFGKLCPHRLACKRLVSMNMPLNSDGTVCFNATLFALVRTNLKIYTEGNIDEVNEQLRSAIRRIWKRTPQKMLDEVVPPAGRDDDVTVGKFYATFLIQDYFRRFKKRKELESKGIVPQQTSQAMALQAGLRTLHEIGPELKRAISGNLETDFTLDVEEPQHRRPHSLFNNIISALGGSARANQVYREDRTTRSLPMSANHQLSPTHSLYSNDMMSVTTHGHVTTNRPISIPPSTRSNGGVLQRRLPQIPSPNISLDQKLSESDLLEVPRLPLNAEPRYIVANRSMPLDRDEEEEWCGRRDANRLQNDETWINNDGRPGKGLRKPFMLARSQAMAIAGVPIDINEAFEGTYRPAPDGKSVRLPLSNRPILRSSDGNDEGLTERLVGEALALGRYMDERVVEAARREIAEAYSLEESELESAAATLADARYMEHLGMERCEVRDFNRYSARALLRPAPSQEAPEDDLFVTTL</sequence>
<feature type="compositionally biased region" description="Low complexity" evidence="18">
    <location>
        <begin position="28"/>
        <end position="37"/>
    </location>
</feature>
<dbReference type="GO" id="GO:0019722">
    <property type="term" value="P:calcium-mediated signaling"/>
    <property type="evidence" value="ECO:0007669"/>
    <property type="project" value="UniProtKB-ARBA"/>
</dbReference>
<evidence type="ECO:0000256" key="12">
    <source>
        <dbReference type="ARBA" id="ARBA00023065"/>
    </source>
</evidence>
<dbReference type="PANTHER" id="PTHR45628">
    <property type="entry name" value="VOLTAGE-DEPENDENT CALCIUM CHANNEL TYPE A SUBUNIT ALPHA-1"/>
    <property type="match status" value="1"/>
</dbReference>
<dbReference type="GO" id="GO:0050906">
    <property type="term" value="P:detection of stimulus involved in sensory perception"/>
    <property type="evidence" value="ECO:0007669"/>
    <property type="project" value="UniProtKB-ARBA"/>
</dbReference>
<keyword evidence="9 16" id="KW-0106">Calcium</keyword>
<gene>
    <name evidence="21" type="ORF">NLS_LOCUS2788</name>
</gene>
<evidence type="ECO:0000256" key="1">
    <source>
        <dbReference type="ARBA" id="ARBA00004141"/>
    </source>
</evidence>
<dbReference type="FunFam" id="1.20.120.350:FF:000006">
    <property type="entry name" value="Voltage-dependent L-type calcium channel subunit alpha"/>
    <property type="match status" value="1"/>
</dbReference>
<feature type="transmembrane region" description="Helical" evidence="19">
    <location>
        <begin position="1336"/>
        <end position="1360"/>
    </location>
</feature>
<dbReference type="OrthoDB" id="431720at2759"/>
<feature type="transmembrane region" description="Helical" evidence="19">
    <location>
        <begin position="492"/>
        <end position="513"/>
    </location>
</feature>
<organism evidence="21 22">
    <name type="scientific">Litomosoides sigmodontis</name>
    <name type="common">Filarial nematode worm</name>
    <dbReference type="NCBI Taxonomy" id="42156"/>
    <lineage>
        <taxon>Eukaryota</taxon>
        <taxon>Metazoa</taxon>
        <taxon>Ecdysozoa</taxon>
        <taxon>Nematoda</taxon>
        <taxon>Chromadorea</taxon>
        <taxon>Rhabditida</taxon>
        <taxon>Spirurina</taxon>
        <taxon>Spiruromorpha</taxon>
        <taxon>Filarioidea</taxon>
        <taxon>Onchocercidae</taxon>
        <taxon>Litomosoides</taxon>
    </lineage>
</organism>
<feature type="region of interest" description="Disordered" evidence="18">
    <location>
        <begin position="703"/>
        <end position="753"/>
    </location>
</feature>
<comment type="function">
    <text evidence="17">Voltage-sensitive calcium channels (VSCC) mediate the entry of calcium ions into excitable cells and are also involved in a variety of calcium-dependent processes, including muscle contraction, hormone or neurotransmitter release, gene expression, cell motility, cell division and cell death.</text>
</comment>
<evidence type="ECO:0000256" key="3">
    <source>
        <dbReference type="ARBA" id="ARBA00022553"/>
    </source>
</evidence>
<dbReference type="GO" id="GO:0042045">
    <property type="term" value="P:epithelial fluid transport"/>
    <property type="evidence" value="ECO:0007669"/>
    <property type="project" value="UniProtKB-ARBA"/>
</dbReference>
<feature type="transmembrane region" description="Helical" evidence="19">
    <location>
        <begin position="122"/>
        <end position="143"/>
    </location>
</feature>
<evidence type="ECO:0000256" key="10">
    <source>
        <dbReference type="ARBA" id="ARBA00022882"/>
    </source>
</evidence>
<dbReference type="InterPro" id="IPR031649">
    <property type="entry name" value="GPHH_dom"/>
</dbReference>
<feature type="transmembrane region" description="Helical" evidence="19">
    <location>
        <begin position="928"/>
        <end position="947"/>
    </location>
</feature>
<keyword evidence="2" id="KW-0813">Transport</keyword>
<dbReference type="FunFam" id="1.20.120.350:FF:000010">
    <property type="entry name" value="Voltage-dependent L-type calcium channel subunit alpha"/>
    <property type="match status" value="1"/>
</dbReference>
<feature type="transmembrane region" description="Helical" evidence="19">
    <location>
        <begin position="1108"/>
        <end position="1129"/>
    </location>
</feature>
<protein>
    <recommendedName>
        <fullName evidence="17">Voltage-dependent L-type calcium channel subunit alpha</fullName>
    </recommendedName>
</protein>
<evidence type="ECO:0000256" key="8">
    <source>
        <dbReference type="ARBA" id="ARBA00022737"/>
    </source>
</evidence>
<dbReference type="GO" id="GO:0016322">
    <property type="term" value="P:neuron remodeling"/>
    <property type="evidence" value="ECO:0007669"/>
    <property type="project" value="UniProtKB-ARBA"/>
</dbReference>
<dbReference type="FunFam" id="1.10.287.70:FF:000107">
    <property type="entry name" value="Voltage-dependent L-type calcium channel subunit alpha"/>
    <property type="match status" value="1"/>
</dbReference>
<evidence type="ECO:0000256" key="16">
    <source>
        <dbReference type="PIRSR" id="PIRSR602077-1"/>
    </source>
</evidence>
<feature type="transmembrane region" description="Helical" evidence="19">
    <location>
        <begin position="834"/>
        <end position="853"/>
    </location>
</feature>
<feature type="domain" description="Voltage-dependent calcium channel alpha-1 subunit IQ" evidence="20">
    <location>
        <begin position="1495"/>
        <end position="1529"/>
    </location>
</feature>
<keyword evidence="8" id="KW-0677">Repeat</keyword>